<protein>
    <recommendedName>
        <fullName evidence="3">Lipoprotein</fullName>
    </recommendedName>
</protein>
<evidence type="ECO:0000313" key="2">
    <source>
        <dbReference type="Proteomes" id="UP001344658"/>
    </source>
</evidence>
<accession>A0ABU7PNA2</accession>
<dbReference type="RefSeq" id="WP_330800230.1">
    <property type="nucleotide sequence ID" value="NZ_JAZEWV010000047.1"/>
</dbReference>
<keyword evidence="2" id="KW-1185">Reference proteome</keyword>
<name>A0ABU7PNA2_9ACTN</name>
<reference evidence="1 2" key="1">
    <citation type="submission" date="2023-12" db="EMBL/GenBank/DDBJ databases">
        <title>Streptomyces sp. V4-01.</title>
        <authorList>
            <person name="Somphong A."/>
            <person name="Phongsopitanun W."/>
        </authorList>
    </citation>
    <scope>NUCLEOTIDE SEQUENCE [LARGE SCALE GENOMIC DNA]</scope>
    <source>
        <strain evidence="1 2">V4-01</strain>
    </source>
</reference>
<dbReference type="EMBL" id="JAZEWV010000047">
    <property type="protein sequence ID" value="MEE4546532.1"/>
    <property type="molecule type" value="Genomic_DNA"/>
</dbReference>
<sequence length="164" mass="16957">MALLTACTLLTGCSSSGGSTPDSQPVADQKQAVVGLGSAEQVAAYLEQQISTMSTKTVYTAATDPDHLLGKPDGYRSKVAFTDSRVQPGQVDGASASPVDLGGIIETFATSGDARSRAAHLQSTLKGLSAAEYHYYVGGSLVRVSRILTPDQVEDYQAAAESLG</sequence>
<evidence type="ECO:0000313" key="1">
    <source>
        <dbReference type="EMBL" id="MEE4546532.1"/>
    </source>
</evidence>
<dbReference type="Proteomes" id="UP001344658">
    <property type="component" value="Unassembled WGS sequence"/>
</dbReference>
<evidence type="ECO:0008006" key="3">
    <source>
        <dbReference type="Google" id="ProtNLM"/>
    </source>
</evidence>
<proteinExistence type="predicted"/>
<comment type="caution">
    <text evidence="1">The sequence shown here is derived from an EMBL/GenBank/DDBJ whole genome shotgun (WGS) entry which is preliminary data.</text>
</comment>
<organism evidence="1 2">
    <name type="scientific">Actinacidiphila polyblastidii</name>
    <dbReference type="NCBI Taxonomy" id="3110430"/>
    <lineage>
        <taxon>Bacteria</taxon>
        <taxon>Bacillati</taxon>
        <taxon>Actinomycetota</taxon>
        <taxon>Actinomycetes</taxon>
        <taxon>Kitasatosporales</taxon>
        <taxon>Streptomycetaceae</taxon>
        <taxon>Actinacidiphila</taxon>
    </lineage>
</organism>
<gene>
    <name evidence="1" type="ORF">V2S66_31775</name>
</gene>